<reference evidence="2" key="1">
    <citation type="submission" date="2022-08" db="EMBL/GenBank/DDBJ databases">
        <title>A Global Phylogenomic Analysis of the Shiitake Genus Lentinula.</title>
        <authorList>
            <consortium name="DOE Joint Genome Institute"/>
            <person name="Sierra-Patev S."/>
            <person name="Min B."/>
            <person name="Naranjo-Ortiz M."/>
            <person name="Looney B."/>
            <person name="Konkel Z."/>
            <person name="Slot J.C."/>
            <person name="Sakamoto Y."/>
            <person name="Steenwyk J.L."/>
            <person name="Rokas A."/>
            <person name="Carro J."/>
            <person name="Camarero S."/>
            <person name="Ferreira P."/>
            <person name="Molpeceres G."/>
            <person name="Ruiz-Duenas F.J."/>
            <person name="Serrano A."/>
            <person name="Henrissat B."/>
            <person name="Drula E."/>
            <person name="Hughes K.W."/>
            <person name="Mata J.L."/>
            <person name="Ishikawa N.K."/>
            <person name="Vargas-Isla R."/>
            <person name="Ushijima S."/>
            <person name="Smith C.A."/>
            <person name="Ahrendt S."/>
            <person name="Andreopoulos W."/>
            <person name="He G."/>
            <person name="Labutti K."/>
            <person name="Lipzen A."/>
            <person name="Ng V."/>
            <person name="Riley R."/>
            <person name="Sandor L."/>
            <person name="Barry K."/>
            <person name="Martinez A.T."/>
            <person name="Xiao Y."/>
            <person name="Gibbons J.G."/>
            <person name="Terashima K."/>
            <person name="Grigoriev I.V."/>
            <person name="Hibbett D.S."/>
        </authorList>
    </citation>
    <scope>NUCLEOTIDE SEQUENCE</scope>
    <source>
        <strain evidence="2">RHP3577 ss4</strain>
    </source>
</reference>
<evidence type="ECO:0000313" key="2">
    <source>
        <dbReference type="EMBL" id="KAJ4467615.1"/>
    </source>
</evidence>
<evidence type="ECO:0000313" key="3">
    <source>
        <dbReference type="Proteomes" id="UP001150217"/>
    </source>
</evidence>
<dbReference type="Proteomes" id="UP001150217">
    <property type="component" value="Unassembled WGS sequence"/>
</dbReference>
<evidence type="ECO:0000256" key="1">
    <source>
        <dbReference type="SAM" id="MobiDB-lite"/>
    </source>
</evidence>
<feature type="region of interest" description="Disordered" evidence="1">
    <location>
        <begin position="82"/>
        <end position="113"/>
    </location>
</feature>
<sequence length="314" mass="35444">MSNITDLELPNDRQKDDSMVKFQKLVDPLMQSANDWPSNSVSSTYFHRILPKAVPALLTLSLIIETHAQSVATQRQISCLQSKISPGKRQSKGSSPTSPYKRSSPSKPSRSVISSHPMLTHTRARHHVELPLTPPSALLPPIAASTARILGIVGSHHGNMESIENVVSESHEELDQWARQEIDSRDKQIDEERRLAESNKIKLSEQKDVQIHELKLHYEGKELALMNKLEKCQTQLAVLRRRIQESMSTQEIEHRCPICIDLAWNPYVAGIVRKPTPSLTIRQGVQSIADARGVVHPPLYNLRWPVQAFWPPRS</sequence>
<proteinExistence type="predicted"/>
<protein>
    <submittedName>
        <fullName evidence="2">Uncharacterized protein</fullName>
    </submittedName>
</protein>
<feature type="compositionally biased region" description="Low complexity" evidence="1">
    <location>
        <begin position="94"/>
        <end position="113"/>
    </location>
</feature>
<organism evidence="2 3">
    <name type="scientific">Lentinula lateritia</name>
    <dbReference type="NCBI Taxonomy" id="40482"/>
    <lineage>
        <taxon>Eukaryota</taxon>
        <taxon>Fungi</taxon>
        <taxon>Dikarya</taxon>
        <taxon>Basidiomycota</taxon>
        <taxon>Agaricomycotina</taxon>
        <taxon>Agaricomycetes</taxon>
        <taxon>Agaricomycetidae</taxon>
        <taxon>Agaricales</taxon>
        <taxon>Marasmiineae</taxon>
        <taxon>Omphalotaceae</taxon>
        <taxon>Lentinula</taxon>
    </lineage>
</organism>
<name>A0ABQ8V1A5_9AGAR</name>
<dbReference type="EMBL" id="JANVFT010000106">
    <property type="protein sequence ID" value="KAJ4467615.1"/>
    <property type="molecule type" value="Genomic_DNA"/>
</dbReference>
<keyword evidence="3" id="KW-1185">Reference proteome</keyword>
<accession>A0ABQ8V1A5</accession>
<gene>
    <name evidence="2" type="ORF">C8R41DRAFT_871367</name>
</gene>
<comment type="caution">
    <text evidence="2">The sequence shown here is derived from an EMBL/GenBank/DDBJ whole genome shotgun (WGS) entry which is preliminary data.</text>
</comment>